<evidence type="ECO:0000256" key="7">
    <source>
        <dbReference type="ARBA" id="ARBA00031615"/>
    </source>
</evidence>
<comment type="subcellular location">
    <subcellularLocation>
        <location evidence="1">Cytoplasm</location>
    </subcellularLocation>
</comment>
<organism evidence="9 10">
    <name type="scientific">Candidatus Magnetobacterium casense</name>
    <dbReference type="NCBI Taxonomy" id="1455061"/>
    <lineage>
        <taxon>Bacteria</taxon>
        <taxon>Pseudomonadati</taxon>
        <taxon>Nitrospirota</taxon>
        <taxon>Thermodesulfovibrionia</taxon>
        <taxon>Thermodesulfovibrionales</taxon>
        <taxon>Candidatus Magnetobacteriaceae</taxon>
        <taxon>Candidatus Magnetobacterium</taxon>
    </lineage>
</organism>
<dbReference type="CDD" id="cd15491">
    <property type="entry name" value="selB_III"/>
    <property type="match status" value="1"/>
</dbReference>
<evidence type="ECO:0000313" key="9">
    <source>
        <dbReference type="EMBL" id="MBV6341413.1"/>
    </source>
</evidence>
<keyword evidence="3" id="KW-0963">Cytoplasm</keyword>
<dbReference type="InterPro" id="IPR031157">
    <property type="entry name" value="G_TR_CS"/>
</dbReference>
<dbReference type="RefSeq" id="WP_218252048.1">
    <property type="nucleotide sequence ID" value="NZ_JABXWD010000105.1"/>
</dbReference>
<dbReference type="PROSITE" id="PS51722">
    <property type="entry name" value="G_TR_2"/>
    <property type="match status" value="1"/>
</dbReference>
<dbReference type="PANTHER" id="PTHR43721:SF22">
    <property type="entry name" value="ELONGATION FACTOR TU, MITOCHONDRIAL"/>
    <property type="match status" value="1"/>
</dbReference>
<dbReference type="InterPro" id="IPR050055">
    <property type="entry name" value="EF-Tu_GTPase"/>
</dbReference>
<dbReference type="InterPro" id="IPR015190">
    <property type="entry name" value="Elong_fac_SelB-wing-hlx_typ-2"/>
</dbReference>
<dbReference type="GO" id="GO:0003746">
    <property type="term" value="F:translation elongation factor activity"/>
    <property type="evidence" value="ECO:0007669"/>
    <property type="project" value="UniProtKB-KW"/>
</dbReference>
<dbReference type="Proteomes" id="UP001196980">
    <property type="component" value="Unassembled WGS sequence"/>
</dbReference>
<keyword evidence="4" id="KW-0648">Protein biosynthesis</keyword>
<dbReference type="Pfam" id="PF25461">
    <property type="entry name" value="Beta-barrel_SelB"/>
    <property type="match status" value="1"/>
</dbReference>
<comment type="caution">
    <text evidence="9">The sequence shown here is derived from an EMBL/GenBank/DDBJ whole genome shotgun (WGS) entry which is preliminary data.</text>
</comment>
<dbReference type="Pfam" id="PF03144">
    <property type="entry name" value="GTP_EFTU_D2"/>
    <property type="match status" value="1"/>
</dbReference>
<evidence type="ECO:0000256" key="2">
    <source>
        <dbReference type="ARBA" id="ARBA00015953"/>
    </source>
</evidence>
<evidence type="ECO:0000313" key="10">
    <source>
        <dbReference type="Proteomes" id="UP001196980"/>
    </source>
</evidence>
<proteinExistence type="predicted"/>
<dbReference type="NCBIfam" id="TIGR00231">
    <property type="entry name" value="small_GTP"/>
    <property type="match status" value="1"/>
</dbReference>
<dbReference type="InterPro" id="IPR000795">
    <property type="entry name" value="T_Tr_GTP-bd_dom"/>
</dbReference>
<dbReference type="InterPro" id="IPR005225">
    <property type="entry name" value="Small_GTP-bd"/>
</dbReference>
<sequence length="621" mass="68336">MRHVILGTAGHIDHGKSALVKALTGTDPDRLKEEKLRGITIDLGFADLRYEDLTVGIVDVPGHERLVRNMLAGAGGIDIVLLCIAADEGVMPQSREHLAICNLLGIKDGLIVLTKNDLVDEEFLEIVQEEVRGFVGDTFLQQAEIVAVSARDGTNIDLLKQKIRDLATGIRPKSSAGVFRLPVDRVFTLKGFGTVVTGTATSGKVSIDDSVDVLPAKYKGKVRGLHNHNEFVHTGYAGSRLAINLQGVDKDKVARGDVIVLPDTLHPTQRIDVAIELLRDASEIKNRALLHLHTGTSEVVSRVVLYGAQKLSKGQSAYAQLRLSKPVVVMAGDRFIIRRYSPVDTIGGGVILDPSPPRKTDPATLEIFHGASLIEKLTEKVKRSGVNGTTIGALRAWINEDSDKINSTIDALKRKGMLIEVNDTLVHGEVIAALREDILAFVRQYHKRSPLKAGVTKEELKARFKMVEGRNLSKVIAAVRELDTDKDIVCLKGFKPALTTLDEGVKARIVGLLQEARFQPPFKDDLAKALSIKDKQLDDMLKLLASEGVIVRINDAIYLQRDVFEEMLATLKLFSQKSTQITVAEFRDLLSTTRKYALPYLEYLDGKRLTMRVGESRKLLL</sequence>
<dbReference type="InterPro" id="IPR004535">
    <property type="entry name" value="Transl_elong_SelB"/>
</dbReference>
<dbReference type="Pfam" id="PF00009">
    <property type="entry name" value="GTP_EFTU"/>
    <property type="match status" value="1"/>
</dbReference>
<dbReference type="InterPro" id="IPR004161">
    <property type="entry name" value="EFTu-like_2"/>
</dbReference>
<name>A0ABS6RXR6_9BACT</name>
<dbReference type="InterPro" id="IPR057335">
    <property type="entry name" value="Beta-barrel_SelB"/>
</dbReference>
<keyword evidence="10" id="KW-1185">Reference proteome</keyword>
<evidence type="ECO:0000256" key="6">
    <source>
        <dbReference type="ARBA" id="ARBA00025526"/>
    </source>
</evidence>
<dbReference type="PROSITE" id="PS00301">
    <property type="entry name" value="G_TR_1"/>
    <property type="match status" value="1"/>
</dbReference>
<dbReference type="CDD" id="cd04171">
    <property type="entry name" value="SelB"/>
    <property type="match status" value="1"/>
</dbReference>
<keyword evidence="5" id="KW-0547">Nucleotide-binding</keyword>
<evidence type="ECO:0000256" key="3">
    <source>
        <dbReference type="ARBA" id="ARBA00022490"/>
    </source>
</evidence>
<feature type="domain" description="Tr-type G" evidence="8">
    <location>
        <begin position="1"/>
        <end position="173"/>
    </location>
</feature>
<dbReference type="CDD" id="cd03696">
    <property type="entry name" value="SelB_II"/>
    <property type="match status" value="1"/>
</dbReference>
<evidence type="ECO:0000256" key="5">
    <source>
        <dbReference type="ARBA" id="ARBA00023134"/>
    </source>
</evidence>
<dbReference type="InterPro" id="IPR015191">
    <property type="entry name" value="SelB_WHD4"/>
</dbReference>
<dbReference type="PANTHER" id="PTHR43721">
    <property type="entry name" value="ELONGATION FACTOR TU-RELATED"/>
    <property type="match status" value="1"/>
</dbReference>
<dbReference type="EMBL" id="JABXWD010000105">
    <property type="protein sequence ID" value="MBV6341413.1"/>
    <property type="molecule type" value="Genomic_DNA"/>
</dbReference>
<reference evidence="9 10" key="1">
    <citation type="journal article" date="2020" name="J Geophys Res Biogeosci">
        <title>Magnetotaxis as an Adaptation to Enable Bacterial Shuttling of Microbial Sulfur and Sulfur Cycling Across Aquatic Oxic#Anoxic Interfaces.</title>
        <authorList>
            <person name="Li J."/>
            <person name="Liu P."/>
            <person name="Wang J."/>
            <person name="Roberts A.P."/>
            <person name="Pan Y."/>
        </authorList>
    </citation>
    <scope>NUCLEOTIDE SEQUENCE [LARGE SCALE GENOMIC DNA]</scope>
    <source>
        <strain evidence="9 10">MYR-1_YQ</strain>
    </source>
</reference>
<comment type="function">
    <text evidence="6">Translation factor necessary for the incorporation of selenocysteine into proteins. It probably replaces EF-Tu for the insertion of selenocysteine directed by the UGA codon. SelB binds GTP and GDP.</text>
</comment>
<gene>
    <name evidence="9" type="primary">selB</name>
    <name evidence="9" type="ORF">HWQ67_07430</name>
</gene>
<dbReference type="Pfam" id="PF09107">
    <property type="entry name" value="WHD_3rd_SelB"/>
    <property type="match status" value="1"/>
</dbReference>
<evidence type="ECO:0000259" key="8">
    <source>
        <dbReference type="PROSITE" id="PS51722"/>
    </source>
</evidence>
<dbReference type="Pfam" id="PF09106">
    <property type="entry name" value="WHD_2nd_SelB"/>
    <property type="match status" value="1"/>
</dbReference>
<accession>A0ABS6RXR6</accession>
<dbReference type="NCBIfam" id="TIGR00475">
    <property type="entry name" value="selB"/>
    <property type="match status" value="1"/>
</dbReference>
<evidence type="ECO:0000256" key="1">
    <source>
        <dbReference type="ARBA" id="ARBA00004496"/>
    </source>
</evidence>
<evidence type="ECO:0000256" key="4">
    <source>
        <dbReference type="ARBA" id="ARBA00022917"/>
    </source>
</evidence>
<keyword evidence="5" id="KW-0342">GTP-binding</keyword>
<keyword evidence="9" id="KW-0251">Elongation factor</keyword>
<protein>
    <recommendedName>
        <fullName evidence="2">Selenocysteine-specific elongation factor</fullName>
    </recommendedName>
    <alternativeName>
        <fullName evidence="7">SelB translation factor</fullName>
    </alternativeName>
</protein>